<dbReference type="Pfam" id="PF00929">
    <property type="entry name" value="RNase_T"/>
    <property type="match status" value="1"/>
</dbReference>
<dbReference type="AlphaFoldDB" id="A0A5P2G096"/>
<dbReference type="SUPFAM" id="SSF53098">
    <property type="entry name" value="Ribonuclease H-like"/>
    <property type="match status" value="1"/>
</dbReference>
<dbReference type="InterPro" id="IPR036397">
    <property type="entry name" value="RNaseH_sf"/>
</dbReference>
<organism evidence="5 6">
    <name type="scientific">Rhizosphaericola mali</name>
    <dbReference type="NCBI Taxonomy" id="2545455"/>
    <lineage>
        <taxon>Bacteria</taxon>
        <taxon>Pseudomonadati</taxon>
        <taxon>Bacteroidota</taxon>
        <taxon>Chitinophagia</taxon>
        <taxon>Chitinophagales</taxon>
        <taxon>Chitinophagaceae</taxon>
        <taxon>Rhizosphaericola</taxon>
    </lineage>
</organism>
<dbReference type="InterPro" id="IPR012337">
    <property type="entry name" value="RNaseH-like_sf"/>
</dbReference>
<dbReference type="Gene3D" id="3.30.420.10">
    <property type="entry name" value="Ribonuclease H-like superfamily/Ribonuclease H"/>
    <property type="match status" value="1"/>
</dbReference>
<feature type="domain" description="Exonuclease" evidence="4">
    <location>
        <begin position="20"/>
        <end position="206"/>
    </location>
</feature>
<keyword evidence="2" id="KW-0378">Hydrolase</keyword>
<accession>A0A5P2G096</accession>
<name>A0A5P2G096_9BACT</name>
<evidence type="ECO:0000256" key="2">
    <source>
        <dbReference type="ARBA" id="ARBA00022801"/>
    </source>
</evidence>
<dbReference type="GO" id="GO:0003676">
    <property type="term" value="F:nucleic acid binding"/>
    <property type="evidence" value="ECO:0007669"/>
    <property type="project" value="InterPro"/>
</dbReference>
<dbReference type="InterPro" id="IPR013520">
    <property type="entry name" value="Ribonucl_H"/>
</dbReference>
<evidence type="ECO:0000256" key="3">
    <source>
        <dbReference type="ARBA" id="ARBA00022839"/>
    </source>
</evidence>
<keyword evidence="6" id="KW-1185">Reference proteome</keyword>
<evidence type="ECO:0000259" key="4">
    <source>
        <dbReference type="SMART" id="SM00479"/>
    </source>
</evidence>
<keyword evidence="1" id="KW-0540">Nuclease</keyword>
<evidence type="ECO:0000256" key="1">
    <source>
        <dbReference type="ARBA" id="ARBA00022722"/>
    </source>
</evidence>
<dbReference type="OrthoDB" id="9804290at2"/>
<sequence>MGINVYATLLAIYAQILKNYYLFIDTETNGLPKKWGKPYSETENWPNVIQVSWVIYSFDGTYVKEENYYISNPAIQIPEESFAIHHLSQSFLLENGKNILTILPQLEADIAKYDPIVIGHFIEFDESVIAAEFARANLELNMLNQPAFCTMMSSSTLIPTLTTRRWKLTELYFYFYGKEQLHPHNAIYDAKATAECFFTLKERFGLTETSILEQKPLAKMFQNTDAKKKKGWFF</sequence>
<dbReference type="CDD" id="cd06127">
    <property type="entry name" value="DEDDh"/>
    <property type="match status" value="1"/>
</dbReference>
<reference evidence="5 6" key="1">
    <citation type="submission" date="2019-09" db="EMBL/GenBank/DDBJ databases">
        <title>Complete genome sequence of Arachidicoccus sp. B3-10 isolated from apple orchard soil.</title>
        <authorList>
            <person name="Kim H.S."/>
            <person name="Han K.-I."/>
            <person name="Suh M.K."/>
            <person name="Lee K.C."/>
            <person name="Eom M.K."/>
            <person name="Kim J.-S."/>
            <person name="Kang S.W."/>
            <person name="Sin Y."/>
            <person name="Lee J.-S."/>
        </authorList>
    </citation>
    <scope>NUCLEOTIDE SEQUENCE [LARGE SCALE GENOMIC DNA]</scope>
    <source>
        <strain evidence="5 6">B3-10</strain>
    </source>
</reference>
<dbReference type="SMART" id="SM00479">
    <property type="entry name" value="EXOIII"/>
    <property type="match status" value="1"/>
</dbReference>
<dbReference type="GO" id="GO:0008408">
    <property type="term" value="F:3'-5' exonuclease activity"/>
    <property type="evidence" value="ECO:0007669"/>
    <property type="project" value="TreeGrafter"/>
</dbReference>
<protein>
    <submittedName>
        <fullName evidence="5">3'-5' exonuclease</fullName>
    </submittedName>
</protein>
<dbReference type="GO" id="GO:0006259">
    <property type="term" value="P:DNA metabolic process"/>
    <property type="evidence" value="ECO:0007669"/>
    <property type="project" value="UniProtKB-ARBA"/>
</dbReference>
<dbReference type="PANTHER" id="PTHR30231:SF4">
    <property type="entry name" value="PROTEIN NEN2"/>
    <property type="match status" value="1"/>
</dbReference>
<dbReference type="Proteomes" id="UP000292424">
    <property type="component" value="Chromosome"/>
</dbReference>
<evidence type="ECO:0000313" key="5">
    <source>
        <dbReference type="EMBL" id="QES87539.1"/>
    </source>
</evidence>
<dbReference type="KEGG" id="arac:E0W69_002275"/>
<gene>
    <name evidence="5" type="ORF">E0W69_002275</name>
</gene>
<proteinExistence type="predicted"/>
<keyword evidence="3 5" id="KW-0269">Exonuclease</keyword>
<dbReference type="EMBL" id="CP044016">
    <property type="protein sequence ID" value="QES87539.1"/>
    <property type="molecule type" value="Genomic_DNA"/>
</dbReference>
<dbReference type="PANTHER" id="PTHR30231">
    <property type="entry name" value="DNA POLYMERASE III SUBUNIT EPSILON"/>
    <property type="match status" value="1"/>
</dbReference>
<evidence type="ECO:0000313" key="6">
    <source>
        <dbReference type="Proteomes" id="UP000292424"/>
    </source>
</evidence>